<dbReference type="GO" id="GO:0044027">
    <property type="term" value="P:negative regulation of gene expression via chromosomal CpG island methylation"/>
    <property type="evidence" value="ECO:0007669"/>
    <property type="project" value="TreeGrafter"/>
</dbReference>
<feature type="compositionally biased region" description="Basic and acidic residues" evidence="11">
    <location>
        <begin position="130"/>
        <end position="139"/>
    </location>
</feature>
<dbReference type="GO" id="GO:0005634">
    <property type="term" value="C:nucleus"/>
    <property type="evidence" value="ECO:0007669"/>
    <property type="project" value="UniProtKB-SubCell"/>
</dbReference>
<evidence type="ECO:0000256" key="10">
    <source>
        <dbReference type="PROSITE-ProRule" id="PRU01016"/>
    </source>
</evidence>
<dbReference type="Proteomes" id="UP001054857">
    <property type="component" value="Unassembled WGS sequence"/>
</dbReference>
<dbReference type="InterPro" id="IPR001525">
    <property type="entry name" value="C5_MeTfrase"/>
</dbReference>
<feature type="region of interest" description="Disordered" evidence="11">
    <location>
        <begin position="774"/>
        <end position="827"/>
    </location>
</feature>
<name>A0AAD3DQA5_9CHLO</name>
<feature type="compositionally biased region" description="Acidic residues" evidence="11">
    <location>
        <begin position="611"/>
        <end position="637"/>
    </location>
</feature>
<dbReference type="Gene3D" id="3.40.50.150">
    <property type="entry name" value="Vaccinia Virus protein VP39"/>
    <property type="match status" value="1"/>
</dbReference>
<keyword evidence="7" id="KW-0238">DNA-binding</keyword>
<evidence type="ECO:0000313" key="14">
    <source>
        <dbReference type="Proteomes" id="UP001054857"/>
    </source>
</evidence>
<feature type="domain" description="BAH" evidence="12">
    <location>
        <begin position="641"/>
        <end position="784"/>
    </location>
</feature>
<feature type="region of interest" description="Disordered" evidence="11">
    <location>
        <begin position="1295"/>
        <end position="1320"/>
    </location>
</feature>
<dbReference type="GO" id="GO:0003682">
    <property type="term" value="F:chromatin binding"/>
    <property type="evidence" value="ECO:0007669"/>
    <property type="project" value="InterPro"/>
</dbReference>
<evidence type="ECO:0000256" key="2">
    <source>
        <dbReference type="ARBA" id="ARBA00011975"/>
    </source>
</evidence>
<feature type="region of interest" description="Disordered" evidence="11">
    <location>
        <begin position="553"/>
        <end position="656"/>
    </location>
</feature>
<protein>
    <recommendedName>
        <fullName evidence="2">DNA (cytosine-5-)-methyltransferase</fullName>
        <ecNumber evidence="2">2.1.1.37</ecNumber>
    </recommendedName>
</protein>
<organism evidence="13 14">
    <name type="scientific">Astrephomene gubernaculifera</name>
    <dbReference type="NCBI Taxonomy" id="47775"/>
    <lineage>
        <taxon>Eukaryota</taxon>
        <taxon>Viridiplantae</taxon>
        <taxon>Chlorophyta</taxon>
        <taxon>core chlorophytes</taxon>
        <taxon>Chlorophyceae</taxon>
        <taxon>CS clade</taxon>
        <taxon>Chlamydomonadales</taxon>
        <taxon>Astrephomenaceae</taxon>
        <taxon>Astrephomene</taxon>
    </lineage>
</organism>
<evidence type="ECO:0000256" key="6">
    <source>
        <dbReference type="ARBA" id="ARBA00022737"/>
    </source>
</evidence>
<comment type="caution">
    <text evidence="13">The sequence shown here is derived from an EMBL/GenBank/DDBJ whole genome shotgun (WGS) entry which is preliminary data.</text>
</comment>
<dbReference type="SUPFAM" id="SSF53335">
    <property type="entry name" value="S-adenosyl-L-methionine-dependent methyltransferases"/>
    <property type="match status" value="1"/>
</dbReference>
<keyword evidence="8" id="KW-0539">Nucleus</keyword>
<feature type="compositionally biased region" description="Low complexity" evidence="11">
    <location>
        <begin position="168"/>
        <end position="211"/>
    </location>
</feature>
<comment type="subcellular location">
    <subcellularLocation>
        <location evidence="1">Nucleus</location>
    </subcellularLocation>
</comment>
<dbReference type="EMBL" id="BMAR01000012">
    <property type="protein sequence ID" value="GFR46091.1"/>
    <property type="molecule type" value="Genomic_DNA"/>
</dbReference>
<evidence type="ECO:0000313" key="13">
    <source>
        <dbReference type="EMBL" id="GFR46091.1"/>
    </source>
</evidence>
<dbReference type="InterPro" id="IPR031303">
    <property type="entry name" value="C5_meth_CS"/>
</dbReference>
<dbReference type="InterPro" id="IPR001025">
    <property type="entry name" value="BAH_dom"/>
</dbReference>
<dbReference type="PROSITE" id="PS00095">
    <property type="entry name" value="C5_MTASE_2"/>
    <property type="match status" value="1"/>
</dbReference>
<evidence type="ECO:0000256" key="9">
    <source>
        <dbReference type="PIRSR" id="PIRSR037404-1"/>
    </source>
</evidence>
<feature type="compositionally biased region" description="Gly residues" evidence="11">
    <location>
        <begin position="212"/>
        <end position="223"/>
    </location>
</feature>
<feature type="compositionally biased region" description="Low complexity" evidence="11">
    <location>
        <begin position="789"/>
        <end position="802"/>
    </location>
</feature>
<dbReference type="EC" id="2.1.1.37" evidence="2"/>
<feature type="region of interest" description="Disordered" evidence="11">
    <location>
        <begin position="167"/>
        <end position="228"/>
    </location>
</feature>
<gene>
    <name evidence="13" type="ORF">Agub_g7558</name>
</gene>
<evidence type="ECO:0000256" key="8">
    <source>
        <dbReference type="ARBA" id="ARBA00023242"/>
    </source>
</evidence>
<dbReference type="PROSITE" id="PS51679">
    <property type="entry name" value="SAM_MT_C5"/>
    <property type="match status" value="1"/>
</dbReference>
<reference evidence="13 14" key="1">
    <citation type="journal article" date="2021" name="Sci. Rep.">
        <title>Genome sequencing of the multicellular alga Astrephomene provides insights into convergent evolution of germ-soma differentiation.</title>
        <authorList>
            <person name="Yamashita S."/>
            <person name="Yamamoto K."/>
            <person name="Matsuzaki R."/>
            <person name="Suzuki S."/>
            <person name="Yamaguchi H."/>
            <person name="Hirooka S."/>
            <person name="Minakuchi Y."/>
            <person name="Miyagishima S."/>
            <person name="Kawachi M."/>
            <person name="Toyoda A."/>
            <person name="Nozaki H."/>
        </authorList>
    </citation>
    <scope>NUCLEOTIDE SEQUENCE [LARGE SCALE GENOMIC DNA]</scope>
    <source>
        <strain evidence="13 14">NIES-4017</strain>
    </source>
</reference>
<dbReference type="PANTHER" id="PTHR10629:SF52">
    <property type="entry name" value="DNA (CYTOSINE-5)-METHYLTRANSFERASE 1"/>
    <property type="match status" value="1"/>
</dbReference>
<evidence type="ECO:0000256" key="1">
    <source>
        <dbReference type="ARBA" id="ARBA00004123"/>
    </source>
</evidence>
<feature type="compositionally biased region" description="Low complexity" evidence="11">
    <location>
        <begin position="321"/>
        <end position="331"/>
    </location>
</feature>
<dbReference type="PANTHER" id="PTHR10629">
    <property type="entry name" value="CYTOSINE-SPECIFIC METHYLTRANSFERASE"/>
    <property type="match status" value="1"/>
</dbReference>
<sequence>MLPSTWSPSVPVGRSRRIGSLLHSPISVAPSSHSERAHLTDKLYLRRHVVHAGVRTTCLAVRTGQGGASSAYRASNTTIVLSRGYRLARQWVSASKARGITGTLPSKGCQLISKQGLSASPKEGVSSAKGAKEPQVRQERKSKRPPAMHATTTAQVQRIWSEYFASPADQQQQQQQEGAAGEQQQQAAGDQPRHYGAYGDATAAEEAASAPGGSGAAGSGGSGASAAGPAAAAAAHGSAARTVARPARVELKSWTLEERKATEGGRTLYGAAVCGDVRLTPGSVIRLGGSGGGSSTAKRGKEVSDSSGDEMEVDGDGSGAGAAEEGANAPTAAERLEEMTRGSFGMVQCIFTESASKGGSKEGSPQIQIRVMLHGRDTVLGDVAGPEELFLLDPTARPMVPSSSGGGKWSGSCSAASSAAAAGVPPAAARGLLRVVPLSGGSVAEVMEVRALTGRPCDHARRLENAKADLALHAANLVRAASGQPPVLVYRSVYCPLQGMFRELRSRELALGSYVEVPPPPPALSLLPGGGGFTKDGVTYRVGEFMYVRAGAVAGGEEEKESSSEEEEEEGVEEEEAAAGKKTKKAGAKAGAKGKAAAKKRGKSKAAAKVEEEEDDEEEEESEEEVEEEEESEEEEVKEVKKKERKESLRRQTHKGSNAGLRAWQVVQLLGLEAAGAAAGGRGSGGGQVPVKIQVRRFYRPEDISADLAYRSDYYDLYAPAAAAGAAAAAAGAAGTGALSIPVGEVYGKCRVMVGRPRPKNPVLDTFLVVGSYDPTDPRVTGPPPATLDPPATAAGQQPKQQQQEENKAEEGPLEEEEEVEEEGGAEALMLPTMDIFAGCGGLSEGMHQAGVADSKWAIEYDSEAAEAFRINNPAARVFCNNCNVLLQAAMLKAGLGSDCVAAPECQQAVAALDEATRADLPTPGSVGFLMGGPPCQGYSGMNRFNRGNWSQVQNSMVMAYLSYCDFYRPRYFLLENVRNFVAYNGGRVFRLVLRTLLDLGYQTRFGILNAGNQGLPQSRKRTFIWAAQPGELLPEWPAVRHIFMSSQLGVRMGPMDAKWAAAQAGAGGSSGSKGGASFYFASGPPVPGAPLRAVTVRDAIGDLPAVGNDAKEEVLPYTGEPVSAFQRDMRAAGGPDADEVVRDHIVKPMNELNLERCRCIPKGVPGADWRVLQQIVAADPSREFYKGDPDQPLVPWCLPNTAARHNGWRGLYGRLDPAGHFPTATTDPNPMGKVGQVLHPDQDRIVSVRECARSQGFPDHYRFYGNVHCRHRQVGNAVPPPLARALGLQLRRALKDKRARDTREAAEQLRGLRTRRQQQ</sequence>
<dbReference type="InterPro" id="IPR029063">
    <property type="entry name" value="SAM-dependent_MTases_sf"/>
</dbReference>
<keyword evidence="14" id="KW-1185">Reference proteome</keyword>
<evidence type="ECO:0000256" key="3">
    <source>
        <dbReference type="ARBA" id="ARBA00022603"/>
    </source>
</evidence>
<proteinExistence type="inferred from homology"/>
<dbReference type="GO" id="GO:0003886">
    <property type="term" value="F:DNA (cytosine-5-)-methyltransferase activity"/>
    <property type="evidence" value="ECO:0007669"/>
    <property type="project" value="UniProtKB-EC"/>
</dbReference>
<dbReference type="PROSITE" id="PS51038">
    <property type="entry name" value="BAH"/>
    <property type="match status" value="1"/>
</dbReference>
<feature type="compositionally biased region" description="Acidic residues" evidence="11">
    <location>
        <begin position="812"/>
        <end position="825"/>
    </location>
</feature>
<dbReference type="FunFam" id="3.40.50.150:FF:000108">
    <property type="entry name" value="DNA (cytosine-5)-methyltransferase"/>
    <property type="match status" value="1"/>
</dbReference>
<dbReference type="Pfam" id="PF00145">
    <property type="entry name" value="DNA_methylase"/>
    <property type="match status" value="3"/>
</dbReference>
<keyword evidence="6" id="KW-0677">Repeat</keyword>
<feature type="compositionally biased region" description="Basic residues" evidence="11">
    <location>
        <begin position="596"/>
        <end position="606"/>
    </location>
</feature>
<dbReference type="PRINTS" id="PR00105">
    <property type="entry name" value="C5METTRFRASE"/>
</dbReference>
<feature type="compositionally biased region" description="Basic and acidic residues" evidence="11">
    <location>
        <begin position="1297"/>
        <end position="1308"/>
    </location>
</feature>
<dbReference type="GO" id="GO:0003677">
    <property type="term" value="F:DNA binding"/>
    <property type="evidence" value="ECO:0007669"/>
    <property type="project" value="UniProtKB-KW"/>
</dbReference>
<feature type="region of interest" description="Disordered" evidence="11">
    <location>
        <begin position="287"/>
        <end position="331"/>
    </location>
</feature>
<dbReference type="GO" id="GO:0032259">
    <property type="term" value="P:methylation"/>
    <property type="evidence" value="ECO:0007669"/>
    <property type="project" value="UniProtKB-KW"/>
</dbReference>
<feature type="region of interest" description="Disordered" evidence="11">
    <location>
        <begin position="115"/>
        <end position="152"/>
    </location>
</feature>
<keyword evidence="5 10" id="KW-0949">S-adenosyl-L-methionine</keyword>
<accession>A0AAD3DQA5</accession>
<feature type="compositionally biased region" description="Acidic residues" evidence="11">
    <location>
        <begin position="556"/>
        <end position="577"/>
    </location>
</feature>
<dbReference type="InterPro" id="IPR050390">
    <property type="entry name" value="C5-Methyltransferase"/>
</dbReference>
<feature type="active site" evidence="9 10">
    <location>
        <position position="936"/>
    </location>
</feature>
<evidence type="ECO:0000256" key="5">
    <source>
        <dbReference type="ARBA" id="ARBA00022691"/>
    </source>
</evidence>
<evidence type="ECO:0000259" key="12">
    <source>
        <dbReference type="PROSITE" id="PS51038"/>
    </source>
</evidence>
<comment type="similarity">
    <text evidence="10">Belongs to the class I-like SAM-binding methyltransferase superfamily. C5-methyltransferase family.</text>
</comment>
<dbReference type="FunFam" id="3.90.120.10:FF:000002">
    <property type="entry name" value="DNA (cytosine-5)-methyltransferase"/>
    <property type="match status" value="1"/>
</dbReference>
<evidence type="ECO:0000256" key="7">
    <source>
        <dbReference type="ARBA" id="ARBA00023125"/>
    </source>
</evidence>
<keyword evidence="4 10" id="KW-0808">Transferase</keyword>
<evidence type="ECO:0000256" key="4">
    <source>
        <dbReference type="ARBA" id="ARBA00022679"/>
    </source>
</evidence>
<feature type="compositionally biased region" description="Basic and acidic residues" evidence="11">
    <location>
        <begin position="638"/>
        <end position="650"/>
    </location>
</feature>
<keyword evidence="3 10" id="KW-0489">Methyltransferase</keyword>
<evidence type="ECO:0000256" key="11">
    <source>
        <dbReference type="SAM" id="MobiDB-lite"/>
    </source>
</evidence>
<dbReference type="GO" id="GO:0006346">
    <property type="term" value="P:DNA methylation-dependent constitutive heterochromatin formation"/>
    <property type="evidence" value="ECO:0007669"/>
    <property type="project" value="InterPro"/>
</dbReference>
<dbReference type="PIRSF" id="PIRSF037404">
    <property type="entry name" value="DNMT1"/>
    <property type="match status" value="1"/>
</dbReference>
<dbReference type="Gene3D" id="3.90.120.10">
    <property type="entry name" value="DNA Methylase, subunit A, domain 2"/>
    <property type="match status" value="1"/>
</dbReference>